<dbReference type="InterPro" id="IPR036640">
    <property type="entry name" value="ABC1_TM_sf"/>
</dbReference>
<dbReference type="InterPro" id="IPR003593">
    <property type="entry name" value="AAA+_ATPase"/>
</dbReference>
<evidence type="ECO:0000256" key="4">
    <source>
        <dbReference type="ARBA" id="ARBA00022840"/>
    </source>
</evidence>
<dbReference type="PROSITE" id="PS50929">
    <property type="entry name" value="ABC_TM1F"/>
    <property type="match status" value="1"/>
</dbReference>
<sequence length="376" mass="41270">MNDVTAVRESIANGVNQMTNASVLLVSVVVMMTLSDIPLGLIGACVLPLLVIPFLVVYFGPRIRNRSRQVQESLAAMTESAEEQFGGIRVTKTFAAEEVAQTRFGETVDRIRDNQLKLVRMASLFQAALPFTGALSLAVAIVYGGYLAMHGQLSLGSFVALSLYLRMIVTPLQQIGNVINTIQRSRASLERLNKLLEERQDIQEEGRAKLPDASSIGLDIRGLSFRYPDSDRDALSDLHIRLAPGKTLGIVGRTGSGKTTLMKLLLRIYDPPRGTIFIGGRDVRDLSLESLRLAIAYVPQDGFLFSTTIRDNIAFHNRNADDADVEEASKLAEIYNSIAGFPDRFATRLGERGLTLSGGQRQRTSLARGLSKMRRS</sequence>
<proteinExistence type="predicted"/>
<dbReference type="EMBL" id="BOVJ01000040">
    <property type="protein sequence ID" value="GIQ62685.1"/>
    <property type="molecule type" value="Genomic_DNA"/>
</dbReference>
<dbReference type="PANTHER" id="PTHR24221:SF654">
    <property type="entry name" value="ATP-BINDING CASSETTE SUB-FAMILY B MEMBER 6"/>
    <property type="match status" value="1"/>
</dbReference>
<evidence type="ECO:0000256" key="6">
    <source>
        <dbReference type="ARBA" id="ARBA00023136"/>
    </source>
</evidence>
<keyword evidence="3" id="KW-0547">Nucleotide-binding</keyword>
<dbReference type="Gene3D" id="1.20.1560.10">
    <property type="entry name" value="ABC transporter type 1, transmembrane domain"/>
    <property type="match status" value="1"/>
</dbReference>
<evidence type="ECO:0000256" key="7">
    <source>
        <dbReference type="SAM" id="Phobius"/>
    </source>
</evidence>
<comment type="caution">
    <text evidence="9">The sequence shown here is derived from an EMBL/GenBank/DDBJ whole genome shotgun (WGS) entry which is preliminary data.</text>
</comment>
<evidence type="ECO:0000256" key="2">
    <source>
        <dbReference type="ARBA" id="ARBA00022692"/>
    </source>
</evidence>
<evidence type="ECO:0000256" key="1">
    <source>
        <dbReference type="ARBA" id="ARBA00004651"/>
    </source>
</evidence>
<evidence type="ECO:0000313" key="10">
    <source>
        <dbReference type="Proteomes" id="UP000680304"/>
    </source>
</evidence>
<comment type="subcellular location">
    <subcellularLocation>
        <location evidence="1">Cell membrane</location>
        <topology evidence="1">Multi-pass membrane protein</topology>
    </subcellularLocation>
</comment>
<gene>
    <name evidence="9" type="ORF">PACILC2_12530</name>
</gene>
<reference evidence="9 10" key="1">
    <citation type="submission" date="2021-04" db="EMBL/GenBank/DDBJ databases">
        <title>Draft genome sequence of Paenibacillus cisolokensis, LC2-13A.</title>
        <authorList>
            <person name="Uke A."/>
            <person name="Chhe C."/>
            <person name="Baramee S."/>
            <person name="Kosugi A."/>
        </authorList>
    </citation>
    <scope>NUCLEOTIDE SEQUENCE [LARGE SCALE GENOMIC DNA]</scope>
    <source>
        <strain evidence="9 10">LC2-13A</strain>
    </source>
</reference>
<dbReference type="Pfam" id="PF00005">
    <property type="entry name" value="ABC_tran"/>
    <property type="match status" value="1"/>
</dbReference>
<evidence type="ECO:0000313" key="9">
    <source>
        <dbReference type="EMBL" id="GIQ62685.1"/>
    </source>
</evidence>
<dbReference type="InterPro" id="IPR039421">
    <property type="entry name" value="Type_1_exporter"/>
</dbReference>
<keyword evidence="6 7" id="KW-0472">Membrane</keyword>
<dbReference type="InterPro" id="IPR027417">
    <property type="entry name" value="P-loop_NTPase"/>
</dbReference>
<keyword evidence="2 7" id="KW-0812">Transmembrane</keyword>
<dbReference type="InterPro" id="IPR003439">
    <property type="entry name" value="ABC_transporter-like_ATP-bd"/>
</dbReference>
<evidence type="ECO:0000256" key="3">
    <source>
        <dbReference type="ARBA" id="ARBA00022741"/>
    </source>
</evidence>
<dbReference type="SUPFAM" id="SSF52540">
    <property type="entry name" value="P-loop containing nucleoside triphosphate hydrolases"/>
    <property type="match status" value="1"/>
</dbReference>
<protein>
    <recommendedName>
        <fullName evidence="8">ABC transmembrane type-1 domain-containing protein</fullName>
    </recommendedName>
</protein>
<dbReference type="Proteomes" id="UP000680304">
    <property type="component" value="Unassembled WGS sequence"/>
</dbReference>
<keyword evidence="10" id="KW-1185">Reference proteome</keyword>
<dbReference type="InterPro" id="IPR011527">
    <property type="entry name" value="ABC1_TM_dom"/>
</dbReference>
<evidence type="ECO:0000256" key="5">
    <source>
        <dbReference type="ARBA" id="ARBA00022989"/>
    </source>
</evidence>
<dbReference type="Gene3D" id="3.40.50.300">
    <property type="entry name" value="P-loop containing nucleotide triphosphate hydrolases"/>
    <property type="match status" value="1"/>
</dbReference>
<dbReference type="SUPFAM" id="SSF90123">
    <property type="entry name" value="ABC transporter transmembrane region"/>
    <property type="match status" value="1"/>
</dbReference>
<dbReference type="SMART" id="SM00382">
    <property type="entry name" value="AAA"/>
    <property type="match status" value="1"/>
</dbReference>
<feature type="transmembrane region" description="Helical" evidence="7">
    <location>
        <begin position="124"/>
        <end position="146"/>
    </location>
</feature>
<dbReference type="PANTHER" id="PTHR24221">
    <property type="entry name" value="ATP-BINDING CASSETTE SUB-FAMILY B"/>
    <property type="match status" value="1"/>
</dbReference>
<accession>A0ABQ4N3C4</accession>
<keyword evidence="5 7" id="KW-1133">Transmembrane helix</keyword>
<feature type="domain" description="ABC transmembrane type-1" evidence="8">
    <location>
        <begin position="1"/>
        <end position="184"/>
    </location>
</feature>
<organism evidence="9 10">
    <name type="scientific">Paenibacillus cisolokensis</name>
    <dbReference type="NCBI Taxonomy" id="1658519"/>
    <lineage>
        <taxon>Bacteria</taxon>
        <taxon>Bacillati</taxon>
        <taxon>Bacillota</taxon>
        <taxon>Bacilli</taxon>
        <taxon>Bacillales</taxon>
        <taxon>Paenibacillaceae</taxon>
        <taxon>Paenibacillus</taxon>
    </lineage>
</organism>
<keyword evidence="4" id="KW-0067">ATP-binding</keyword>
<name>A0ABQ4N3C4_9BACL</name>
<feature type="transmembrane region" description="Helical" evidence="7">
    <location>
        <begin position="37"/>
        <end position="59"/>
    </location>
</feature>
<evidence type="ECO:0000259" key="8">
    <source>
        <dbReference type="PROSITE" id="PS50929"/>
    </source>
</evidence>
<dbReference type="Pfam" id="PF00664">
    <property type="entry name" value="ABC_membrane"/>
    <property type="match status" value="1"/>
</dbReference>